<dbReference type="Pfam" id="PF13365">
    <property type="entry name" value="Trypsin_2"/>
    <property type="match status" value="1"/>
</dbReference>
<dbReference type="InterPro" id="IPR009003">
    <property type="entry name" value="Peptidase_S1_PA"/>
</dbReference>
<organism evidence="5 6">
    <name type="scientific">Psychroflexus lacisalsi</name>
    <dbReference type="NCBI Taxonomy" id="503928"/>
    <lineage>
        <taxon>Bacteria</taxon>
        <taxon>Pseudomonadati</taxon>
        <taxon>Bacteroidota</taxon>
        <taxon>Flavobacteriia</taxon>
        <taxon>Flavobacteriales</taxon>
        <taxon>Flavobacteriaceae</taxon>
        <taxon>Psychroflexus</taxon>
    </lineage>
</organism>
<gene>
    <name evidence="5" type="ORF">GCM10009433_13860</name>
</gene>
<reference evidence="6" key="1">
    <citation type="journal article" date="2019" name="Int. J. Syst. Evol. Microbiol.">
        <title>The Global Catalogue of Microorganisms (GCM) 10K type strain sequencing project: providing services to taxonomists for standard genome sequencing and annotation.</title>
        <authorList>
            <consortium name="The Broad Institute Genomics Platform"/>
            <consortium name="The Broad Institute Genome Sequencing Center for Infectious Disease"/>
            <person name="Wu L."/>
            <person name="Ma J."/>
        </authorList>
    </citation>
    <scope>NUCLEOTIDE SEQUENCE [LARGE SCALE GENOMIC DNA]</scope>
    <source>
        <strain evidence="6">JCM 16231</strain>
    </source>
</reference>
<dbReference type="EMBL" id="BAAAGG010000005">
    <property type="protein sequence ID" value="GAA0757539.1"/>
    <property type="molecule type" value="Genomic_DNA"/>
</dbReference>
<evidence type="ECO:0000256" key="1">
    <source>
        <dbReference type="ARBA" id="ARBA00010541"/>
    </source>
</evidence>
<keyword evidence="6" id="KW-1185">Reference proteome</keyword>
<dbReference type="RefSeq" id="WP_224453922.1">
    <property type="nucleotide sequence ID" value="NZ_BAAAGG010000005.1"/>
</dbReference>
<protein>
    <submittedName>
        <fullName evidence="5">Do family serine endopeptidase</fullName>
    </submittedName>
</protein>
<dbReference type="PANTHER" id="PTHR22939:SF129">
    <property type="entry name" value="SERINE PROTEASE HTRA2, MITOCHONDRIAL"/>
    <property type="match status" value="1"/>
</dbReference>
<comment type="caution">
    <text evidence="5">The sequence shown here is derived from an EMBL/GenBank/DDBJ whole genome shotgun (WGS) entry which is preliminary data.</text>
</comment>
<keyword evidence="3" id="KW-0378">Hydrolase</keyword>
<dbReference type="InterPro" id="IPR036034">
    <property type="entry name" value="PDZ_sf"/>
</dbReference>
<name>A0ABP3VFK3_9FLAO</name>
<evidence type="ECO:0000256" key="3">
    <source>
        <dbReference type="ARBA" id="ARBA00022801"/>
    </source>
</evidence>
<sequence>MKKNVQLISIALFASVLSIGGYKFFEEESKTVSQDYEIPWQKENVNATSHLASYSEEPSELNFTEAAKKTVNAVVHVKNVTTYRQSRSPFDYSYGSGETRKAIRGAGSGVILSPDGLIVTNNHVIDGASEVQVTLNDNKTYVAEVLGTSPDNDIALLKIDATELDFLIFGDSNEVQVGEWVLAVGNPFNLTSTVTAGIISAKARDLGRSDKNFQSFIQTDAAVNPGNSGGALVNTRGELIGINTAITSQTGSFIGYSFAIPSNNAKKIVEDLIEFGNVRRAILGVRGSDLNSMIAKELDIENSQGFYITNVDPESGAKEAGLEKGDIIKFIDDIKIRKFADMTGYLNSKNPGETVEITYLRDNVERKTDVTLDIFKVYRIEDLGVEVTEISEEDLKKYGAESGVLIHRVLSDSFTKSDISGLLITKINEKEVNSIDDVKTIINNKDSKDPMLVTFLSPNGQEKTYVFR</sequence>
<proteinExistence type="inferred from homology"/>
<dbReference type="PRINTS" id="PR00834">
    <property type="entry name" value="PROTEASES2C"/>
</dbReference>
<dbReference type="PROSITE" id="PS50106">
    <property type="entry name" value="PDZ"/>
    <property type="match status" value="1"/>
</dbReference>
<evidence type="ECO:0000313" key="6">
    <source>
        <dbReference type="Proteomes" id="UP001500185"/>
    </source>
</evidence>
<feature type="domain" description="PDZ" evidence="4">
    <location>
        <begin position="272"/>
        <end position="363"/>
    </location>
</feature>
<dbReference type="Gene3D" id="2.40.10.120">
    <property type="match status" value="1"/>
</dbReference>
<dbReference type="SUPFAM" id="SSF50156">
    <property type="entry name" value="PDZ domain-like"/>
    <property type="match status" value="1"/>
</dbReference>
<keyword evidence="2" id="KW-0645">Protease</keyword>
<dbReference type="InterPro" id="IPR001478">
    <property type="entry name" value="PDZ"/>
</dbReference>
<dbReference type="Proteomes" id="UP001500185">
    <property type="component" value="Unassembled WGS sequence"/>
</dbReference>
<evidence type="ECO:0000259" key="4">
    <source>
        <dbReference type="PROSITE" id="PS50106"/>
    </source>
</evidence>
<evidence type="ECO:0000256" key="2">
    <source>
        <dbReference type="ARBA" id="ARBA00022670"/>
    </source>
</evidence>
<dbReference type="SUPFAM" id="SSF50494">
    <property type="entry name" value="Trypsin-like serine proteases"/>
    <property type="match status" value="1"/>
</dbReference>
<dbReference type="SMART" id="SM00228">
    <property type="entry name" value="PDZ"/>
    <property type="match status" value="2"/>
</dbReference>
<accession>A0ABP3VFK3</accession>
<dbReference type="InterPro" id="IPR001940">
    <property type="entry name" value="Peptidase_S1C"/>
</dbReference>
<dbReference type="Gene3D" id="2.30.42.10">
    <property type="match status" value="2"/>
</dbReference>
<dbReference type="PANTHER" id="PTHR22939">
    <property type="entry name" value="SERINE PROTEASE FAMILY S1C HTRA-RELATED"/>
    <property type="match status" value="1"/>
</dbReference>
<dbReference type="Pfam" id="PF13180">
    <property type="entry name" value="PDZ_2"/>
    <property type="match status" value="1"/>
</dbReference>
<evidence type="ECO:0000313" key="5">
    <source>
        <dbReference type="EMBL" id="GAA0757539.1"/>
    </source>
</evidence>
<comment type="similarity">
    <text evidence="1">Belongs to the peptidase S1C family.</text>
</comment>